<keyword evidence="1" id="KW-0472">Membrane</keyword>
<dbReference type="Proteomes" id="UP000005510">
    <property type="component" value="Unassembled WGS sequence"/>
</dbReference>
<dbReference type="EMBL" id="ABYH01000069">
    <property type="protein sequence ID" value="EEC97597.1"/>
    <property type="molecule type" value="Genomic_DNA"/>
</dbReference>
<evidence type="ECO:0000256" key="1">
    <source>
        <dbReference type="SAM" id="Phobius"/>
    </source>
</evidence>
<keyword evidence="1" id="KW-0812">Transmembrane</keyword>
<evidence type="ECO:0000313" key="2">
    <source>
        <dbReference type="EMBL" id="EEC97597.1"/>
    </source>
</evidence>
<proteinExistence type="predicted"/>
<dbReference type="AlphaFoldDB" id="B7B7J5"/>
<name>B7B7J5_9BACT</name>
<accession>B7B7J5</accession>
<evidence type="ECO:0000313" key="3">
    <source>
        <dbReference type="Proteomes" id="UP000005510"/>
    </source>
</evidence>
<comment type="caution">
    <text evidence="2">The sequence shown here is derived from an EMBL/GenBank/DDBJ whole genome shotgun (WGS) entry which is preliminary data.</text>
</comment>
<dbReference type="HOGENOM" id="CLU_2975196_0_0_10"/>
<protein>
    <submittedName>
        <fullName evidence="2">Uncharacterized protein</fullName>
    </submittedName>
</protein>
<organism evidence="2 3">
    <name type="scientific">Parabacteroides johnsonii DSM 18315</name>
    <dbReference type="NCBI Taxonomy" id="537006"/>
    <lineage>
        <taxon>Bacteria</taxon>
        <taxon>Pseudomonadati</taxon>
        <taxon>Bacteroidota</taxon>
        <taxon>Bacteroidia</taxon>
        <taxon>Bacteroidales</taxon>
        <taxon>Tannerellaceae</taxon>
        <taxon>Parabacteroides</taxon>
    </lineage>
</organism>
<sequence length="58" mass="6806">MNNLYHRILFTWIIVISNLAGIHAFAENISLSDSLITDDYVYEYTFSDFDKAQQIMEN</sequence>
<dbReference type="STRING" id="537006.PRABACTJOHN_00993"/>
<feature type="transmembrane region" description="Helical" evidence="1">
    <location>
        <begin position="7"/>
        <end position="26"/>
    </location>
</feature>
<reference evidence="2 3" key="2">
    <citation type="submission" date="2008-10" db="EMBL/GenBank/DDBJ databases">
        <authorList>
            <person name="Fulton L."/>
            <person name="Clifton S."/>
            <person name="Fulton B."/>
            <person name="Xu J."/>
            <person name="Minx P."/>
            <person name="Pepin K.H."/>
            <person name="Johnson M."/>
            <person name="Bhonagiri V."/>
            <person name="Nash W.E."/>
            <person name="Mardis E.R."/>
            <person name="Wilson R.K."/>
        </authorList>
    </citation>
    <scope>NUCLEOTIDE SEQUENCE [LARGE SCALE GENOMIC DNA]</scope>
    <source>
        <strain evidence="2 3">DSM 18315</strain>
    </source>
</reference>
<keyword evidence="1" id="KW-1133">Transmembrane helix</keyword>
<reference evidence="2 3" key="1">
    <citation type="submission" date="2008-10" db="EMBL/GenBank/DDBJ databases">
        <title>Draft genome sequence of Parabacteroides johnsonii (DSM 18315).</title>
        <authorList>
            <person name="Sudarsanam P."/>
            <person name="Ley R."/>
            <person name="Guruge J."/>
            <person name="Turnbaugh P.J."/>
            <person name="Mahowald M."/>
            <person name="Liep D."/>
            <person name="Gordon J."/>
        </authorList>
    </citation>
    <scope>NUCLEOTIDE SEQUENCE [LARGE SCALE GENOMIC DNA]</scope>
    <source>
        <strain evidence="2 3">DSM 18315</strain>
    </source>
</reference>
<gene>
    <name evidence="2" type="ORF">PRABACTJOHN_00993</name>
</gene>